<sequence length="47" mass="5368">MNNQIPIFASEMETPILPSFFCDLFTACWSTNTNLSFRVQSAPGQRR</sequence>
<reference evidence="1" key="1">
    <citation type="submission" date="2014-09" db="EMBL/GenBank/DDBJ databases">
        <authorList>
            <person name="Magalhaes I.L.F."/>
            <person name="Oliveira U."/>
            <person name="Santos F.R."/>
            <person name="Vidigal T.H.D.A."/>
            <person name="Brescovit A.D."/>
            <person name="Santos A.J."/>
        </authorList>
    </citation>
    <scope>NUCLEOTIDE SEQUENCE</scope>
    <source>
        <tissue evidence="1">Shoot tissue taken approximately 20 cm above the soil surface</tissue>
    </source>
</reference>
<evidence type="ECO:0000313" key="1">
    <source>
        <dbReference type="EMBL" id="JAD16914.1"/>
    </source>
</evidence>
<organism evidence="1">
    <name type="scientific">Arundo donax</name>
    <name type="common">Giant reed</name>
    <name type="synonym">Donax arundinaceus</name>
    <dbReference type="NCBI Taxonomy" id="35708"/>
    <lineage>
        <taxon>Eukaryota</taxon>
        <taxon>Viridiplantae</taxon>
        <taxon>Streptophyta</taxon>
        <taxon>Embryophyta</taxon>
        <taxon>Tracheophyta</taxon>
        <taxon>Spermatophyta</taxon>
        <taxon>Magnoliopsida</taxon>
        <taxon>Liliopsida</taxon>
        <taxon>Poales</taxon>
        <taxon>Poaceae</taxon>
        <taxon>PACMAD clade</taxon>
        <taxon>Arundinoideae</taxon>
        <taxon>Arundineae</taxon>
        <taxon>Arundo</taxon>
    </lineage>
</organism>
<dbReference type="AlphaFoldDB" id="A0A0A8XSF5"/>
<dbReference type="EMBL" id="GBRH01280981">
    <property type="protein sequence ID" value="JAD16914.1"/>
    <property type="molecule type" value="Transcribed_RNA"/>
</dbReference>
<name>A0A0A8XSF5_ARUDO</name>
<proteinExistence type="predicted"/>
<accession>A0A0A8XSF5</accession>
<reference evidence="1" key="2">
    <citation type="journal article" date="2015" name="Data Brief">
        <title>Shoot transcriptome of the giant reed, Arundo donax.</title>
        <authorList>
            <person name="Barrero R.A."/>
            <person name="Guerrero F.D."/>
            <person name="Moolhuijzen P."/>
            <person name="Goolsby J.A."/>
            <person name="Tidwell J."/>
            <person name="Bellgard S.E."/>
            <person name="Bellgard M.I."/>
        </authorList>
    </citation>
    <scope>NUCLEOTIDE SEQUENCE</scope>
    <source>
        <tissue evidence="1">Shoot tissue taken approximately 20 cm above the soil surface</tissue>
    </source>
</reference>
<protein>
    <submittedName>
        <fullName evidence="1">Uncharacterized protein</fullName>
    </submittedName>
</protein>